<comment type="caution">
    <text evidence="3">The sequence shown here is derived from an EMBL/GenBank/DDBJ whole genome shotgun (WGS) entry which is preliminary data.</text>
</comment>
<dbReference type="PANTHER" id="PTHR16301">
    <property type="entry name" value="IMPACT-RELATED"/>
    <property type="match status" value="1"/>
</dbReference>
<dbReference type="InterPro" id="IPR020569">
    <property type="entry name" value="UPF0029_Impact_CS"/>
</dbReference>
<dbReference type="Gene3D" id="3.30.230.30">
    <property type="entry name" value="Impact, N-terminal domain"/>
    <property type="match status" value="1"/>
</dbReference>
<proteinExistence type="inferred from homology"/>
<dbReference type="STRING" id="1795827.A7P95_05035"/>
<evidence type="ECO:0000313" key="3">
    <source>
        <dbReference type="EMBL" id="OAM29101.1"/>
    </source>
</evidence>
<protein>
    <submittedName>
        <fullName evidence="3">YigZ family protein</fullName>
    </submittedName>
</protein>
<evidence type="ECO:0000256" key="1">
    <source>
        <dbReference type="ARBA" id="ARBA00007665"/>
    </source>
</evidence>
<gene>
    <name evidence="3" type="ORF">A7P95_05035</name>
</gene>
<dbReference type="Pfam" id="PF01205">
    <property type="entry name" value="Impact_N"/>
    <property type="match status" value="1"/>
</dbReference>
<dbReference type="InterPro" id="IPR023582">
    <property type="entry name" value="Impact"/>
</dbReference>
<comment type="similarity">
    <text evidence="1">Belongs to the IMPACT family.</text>
</comment>
<organism evidence="3 4">
    <name type="scientific">Eikenella longinqua</name>
    <dbReference type="NCBI Taxonomy" id="1795827"/>
    <lineage>
        <taxon>Bacteria</taxon>
        <taxon>Pseudomonadati</taxon>
        <taxon>Pseudomonadota</taxon>
        <taxon>Betaproteobacteria</taxon>
        <taxon>Neisseriales</taxon>
        <taxon>Neisseriaceae</taxon>
        <taxon>Eikenella</taxon>
    </lineage>
</organism>
<evidence type="ECO:0000259" key="2">
    <source>
        <dbReference type="Pfam" id="PF01205"/>
    </source>
</evidence>
<feature type="domain" description="Impact N-terminal" evidence="2">
    <location>
        <begin position="23"/>
        <end position="127"/>
    </location>
</feature>
<dbReference type="EMBL" id="LXSL01000017">
    <property type="protein sequence ID" value="OAM29101.1"/>
    <property type="molecule type" value="Genomic_DNA"/>
</dbReference>
<dbReference type="InterPro" id="IPR001498">
    <property type="entry name" value="Impact_N"/>
</dbReference>
<name>A0A1A9RXG3_9NEIS</name>
<dbReference type="OrthoDB" id="9813771at2"/>
<dbReference type="PANTHER" id="PTHR16301:SF20">
    <property type="entry name" value="IMPACT FAMILY MEMBER YIGZ"/>
    <property type="match status" value="1"/>
</dbReference>
<dbReference type="PROSITE" id="PS00910">
    <property type="entry name" value="UPF0029"/>
    <property type="match status" value="1"/>
</dbReference>
<evidence type="ECO:0000313" key="4">
    <source>
        <dbReference type="Proteomes" id="UP000077885"/>
    </source>
</evidence>
<dbReference type="InterPro" id="IPR020568">
    <property type="entry name" value="Ribosomal_Su5_D2-typ_SF"/>
</dbReference>
<dbReference type="Gene3D" id="3.30.70.240">
    <property type="match status" value="1"/>
</dbReference>
<dbReference type="GO" id="GO:0006446">
    <property type="term" value="P:regulation of translational initiation"/>
    <property type="evidence" value="ECO:0007669"/>
    <property type="project" value="TreeGrafter"/>
</dbReference>
<dbReference type="GO" id="GO:0005737">
    <property type="term" value="C:cytoplasm"/>
    <property type="evidence" value="ECO:0007669"/>
    <property type="project" value="TreeGrafter"/>
</dbReference>
<dbReference type="InterPro" id="IPR036956">
    <property type="entry name" value="Impact_N_sf"/>
</dbReference>
<dbReference type="RefSeq" id="WP_067592147.1">
    <property type="nucleotide sequence ID" value="NZ_LXSL01000017.1"/>
</dbReference>
<dbReference type="AlphaFoldDB" id="A0A1A9RXG3"/>
<dbReference type="Proteomes" id="UP000077885">
    <property type="component" value="Unassembled WGS sequence"/>
</dbReference>
<keyword evidence="4" id="KW-1185">Reference proteome</keyword>
<reference evidence="4" key="1">
    <citation type="submission" date="2016-05" db="EMBL/GenBank/DDBJ databases">
        <title>Draft genome of Corynebacterium afermentans subsp. afermentans LCDC 88199T.</title>
        <authorList>
            <person name="Bernier A.-M."/>
            <person name="Bernard K."/>
        </authorList>
    </citation>
    <scope>NUCLEOTIDE SEQUENCE [LARGE SCALE GENOMIC DNA]</scope>
    <source>
        <strain evidence="4">NML02-A-017</strain>
    </source>
</reference>
<sequence length="212" mass="23541">MTSPAVYTYRTLAEPGQAEFKDKGSRFIAFAYPVRTVAEVKNHVDALRQEHHKARHWCYAYRLGTDGLQFRANDDGEPSGSAGRPILGQIDSAELTDVLVVVVRYFGGTLLGVPGLIHAYKTATQLVLQQTGQVEKNIEKQVLLRCDYPHLSEVLRLGKQHGAEVLQQDLQLDCRLHFAVPLAGFATCMEAWLDTRAVEILDEPPPGNEEAT</sequence>
<accession>A0A1A9RXG3</accession>
<dbReference type="SUPFAM" id="SSF54211">
    <property type="entry name" value="Ribosomal protein S5 domain 2-like"/>
    <property type="match status" value="1"/>
</dbReference>